<organism evidence="3 4">
    <name type="scientific">Candidatus Onthocola gallistercoris</name>
    <dbReference type="NCBI Taxonomy" id="2840876"/>
    <lineage>
        <taxon>Bacteria</taxon>
        <taxon>Bacillati</taxon>
        <taxon>Bacillota</taxon>
        <taxon>Bacilli</taxon>
        <taxon>Candidatus Onthocola</taxon>
    </lineage>
</organism>
<dbReference type="Pfam" id="PF01381">
    <property type="entry name" value="HTH_3"/>
    <property type="match status" value="1"/>
</dbReference>
<dbReference type="GO" id="GO:0003677">
    <property type="term" value="F:DNA binding"/>
    <property type="evidence" value="ECO:0007669"/>
    <property type="project" value="UniProtKB-KW"/>
</dbReference>
<protein>
    <submittedName>
        <fullName evidence="3">Helix-turn-helix transcriptional regulator</fullName>
    </submittedName>
</protein>
<dbReference type="PANTHER" id="PTHR46558:SF11">
    <property type="entry name" value="HTH-TYPE TRANSCRIPTIONAL REGULATOR XRE"/>
    <property type="match status" value="1"/>
</dbReference>
<feature type="domain" description="HTH cro/C1-type" evidence="2">
    <location>
        <begin position="10"/>
        <end position="64"/>
    </location>
</feature>
<dbReference type="EMBL" id="DVLT01000015">
    <property type="protein sequence ID" value="HIU02076.1"/>
    <property type="molecule type" value="Genomic_DNA"/>
</dbReference>
<reference evidence="3" key="2">
    <citation type="journal article" date="2021" name="PeerJ">
        <title>Extensive microbial diversity within the chicken gut microbiome revealed by metagenomics and culture.</title>
        <authorList>
            <person name="Gilroy R."/>
            <person name="Ravi A."/>
            <person name="Getino M."/>
            <person name="Pursley I."/>
            <person name="Horton D.L."/>
            <person name="Alikhan N.F."/>
            <person name="Baker D."/>
            <person name="Gharbi K."/>
            <person name="Hall N."/>
            <person name="Watson M."/>
            <person name="Adriaenssens E.M."/>
            <person name="Foster-Nyarko E."/>
            <person name="Jarju S."/>
            <person name="Secka A."/>
            <person name="Antonio M."/>
            <person name="Oren A."/>
            <person name="Chaudhuri R.R."/>
            <person name="La Ragione R."/>
            <person name="Hildebrand F."/>
            <person name="Pallen M.J."/>
        </authorList>
    </citation>
    <scope>NUCLEOTIDE SEQUENCE</scope>
    <source>
        <strain evidence="3">CHK187-14744</strain>
    </source>
</reference>
<dbReference type="Gene3D" id="1.10.260.40">
    <property type="entry name" value="lambda repressor-like DNA-binding domains"/>
    <property type="match status" value="1"/>
</dbReference>
<reference evidence="3" key="1">
    <citation type="submission" date="2020-10" db="EMBL/GenBank/DDBJ databases">
        <authorList>
            <person name="Gilroy R."/>
        </authorList>
    </citation>
    <scope>NUCLEOTIDE SEQUENCE</scope>
    <source>
        <strain evidence="3">CHK187-14744</strain>
    </source>
</reference>
<dbReference type="InterPro" id="IPR001387">
    <property type="entry name" value="Cro/C1-type_HTH"/>
</dbReference>
<dbReference type="Proteomes" id="UP000824164">
    <property type="component" value="Unassembled WGS sequence"/>
</dbReference>
<dbReference type="PANTHER" id="PTHR46558">
    <property type="entry name" value="TRACRIPTIONAL REGULATORY PROTEIN-RELATED-RELATED"/>
    <property type="match status" value="1"/>
</dbReference>
<dbReference type="SMART" id="SM00530">
    <property type="entry name" value="HTH_XRE"/>
    <property type="match status" value="1"/>
</dbReference>
<evidence type="ECO:0000256" key="1">
    <source>
        <dbReference type="ARBA" id="ARBA00023125"/>
    </source>
</evidence>
<keyword evidence="1" id="KW-0238">DNA-binding</keyword>
<evidence type="ECO:0000313" key="4">
    <source>
        <dbReference type="Proteomes" id="UP000824164"/>
    </source>
</evidence>
<dbReference type="AlphaFoldDB" id="A0A9D1KVD7"/>
<dbReference type="CDD" id="cd00093">
    <property type="entry name" value="HTH_XRE"/>
    <property type="match status" value="1"/>
</dbReference>
<evidence type="ECO:0000313" key="3">
    <source>
        <dbReference type="EMBL" id="HIU02076.1"/>
    </source>
</evidence>
<accession>A0A9D1KVD7</accession>
<dbReference type="SUPFAM" id="SSF47413">
    <property type="entry name" value="lambda repressor-like DNA-binding domains"/>
    <property type="match status" value="1"/>
</dbReference>
<dbReference type="PROSITE" id="PS50943">
    <property type="entry name" value="HTH_CROC1"/>
    <property type="match status" value="1"/>
</dbReference>
<evidence type="ECO:0000259" key="2">
    <source>
        <dbReference type="PROSITE" id="PS50943"/>
    </source>
</evidence>
<dbReference type="InterPro" id="IPR010982">
    <property type="entry name" value="Lambda_DNA-bd_dom_sf"/>
</dbReference>
<proteinExistence type="predicted"/>
<comment type="caution">
    <text evidence="3">The sequence shown here is derived from an EMBL/GenBank/DDBJ whole genome shotgun (WGS) entry which is preliminary data.</text>
</comment>
<name>A0A9D1KVD7_9FIRM</name>
<sequence>MNEIHLGPILIEKRHEKGITQNQLAEYMGISKAAVSKWENNAAYPDILMLPRLAAFFDISIDELMGYKPQLNASEIRLWYGRLSEDFEKLSFDEAVANCLEMAKQYYACHPFLFQLGTLLINHVALAENPGKQTYVLEEAEKLFCRVTDGAKDPGLAKEALQMRAYCMLLLGHPKKVLEILKEDILAAGPCEPLLASAYQMTGDIKEAGRVLQVGIYKGILALINLLSAYMDLSSDNAANFKEISQRIQMLADAFQMDVLHPGIMLTVYLNTAQGWLALGDRKNALDALGKYTQLATDDIFPLNLHGDDFFDQLDEWFDKTLAMGEYPPRKESFIRRSIVGAVADNPAFKPLEKDPRFQSMLDRLKCVQGGK</sequence>
<gene>
    <name evidence="3" type="ORF">IAB63_02350</name>
</gene>